<reference evidence="2" key="1">
    <citation type="submission" date="2022-11" db="UniProtKB">
        <authorList>
            <consortium name="WormBaseParasite"/>
        </authorList>
    </citation>
    <scope>IDENTIFICATION</scope>
</reference>
<organism evidence="1 2">
    <name type="scientific">Plectus sambesii</name>
    <dbReference type="NCBI Taxonomy" id="2011161"/>
    <lineage>
        <taxon>Eukaryota</taxon>
        <taxon>Metazoa</taxon>
        <taxon>Ecdysozoa</taxon>
        <taxon>Nematoda</taxon>
        <taxon>Chromadorea</taxon>
        <taxon>Plectida</taxon>
        <taxon>Plectina</taxon>
        <taxon>Plectoidea</taxon>
        <taxon>Plectidae</taxon>
        <taxon>Plectus</taxon>
    </lineage>
</organism>
<protein>
    <submittedName>
        <fullName evidence="2">Uncharacterized protein</fullName>
    </submittedName>
</protein>
<evidence type="ECO:0000313" key="1">
    <source>
        <dbReference type="Proteomes" id="UP000887566"/>
    </source>
</evidence>
<dbReference type="WBParaSite" id="PSAMB.scaffold951size38233.g9952.t1">
    <property type="protein sequence ID" value="PSAMB.scaffold951size38233.g9952.t1"/>
    <property type="gene ID" value="PSAMB.scaffold951size38233.g9952"/>
</dbReference>
<sequence>MRPRRKRGDSCLAGRASCPSYLCAVQGVAAIETSGWLPRPPATYPPIHLPAGQRARFIDAAKGPPQEAPLPVPPYSCCTAPRRADQLALPHQPTYYTSNATRVTEQGMPLSLLLRPSARPSPSPFPPLRATLCPHCAAIDDTWRCLVGISAGSATICRGRTVARKLSTRSPSIIDKETFGRKIDQRLAMKMRIGVSHTRLRH</sequence>
<dbReference type="AlphaFoldDB" id="A0A914XRJ4"/>
<dbReference type="Proteomes" id="UP000887566">
    <property type="component" value="Unplaced"/>
</dbReference>
<keyword evidence="1" id="KW-1185">Reference proteome</keyword>
<name>A0A914XRJ4_9BILA</name>
<evidence type="ECO:0000313" key="2">
    <source>
        <dbReference type="WBParaSite" id="PSAMB.scaffold951size38233.g9952.t1"/>
    </source>
</evidence>
<accession>A0A914XRJ4</accession>
<proteinExistence type="predicted"/>